<protein>
    <recommendedName>
        <fullName evidence="3">RNase H type-1 domain-containing protein</fullName>
    </recommendedName>
</protein>
<dbReference type="EMBL" id="JBJUIK010000015">
    <property type="protein sequence ID" value="KAL3503017.1"/>
    <property type="molecule type" value="Genomic_DNA"/>
</dbReference>
<accession>A0ABD2Y9C9</accession>
<evidence type="ECO:0000313" key="1">
    <source>
        <dbReference type="EMBL" id="KAL3503017.1"/>
    </source>
</evidence>
<dbReference type="Proteomes" id="UP001630127">
    <property type="component" value="Unassembled WGS sequence"/>
</dbReference>
<evidence type="ECO:0008006" key="3">
    <source>
        <dbReference type="Google" id="ProtNLM"/>
    </source>
</evidence>
<name>A0ABD2Y9C9_9GENT</name>
<evidence type="ECO:0000313" key="2">
    <source>
        <dbReference type="Proteomes" id="UP001630127"/>
    </source>
</evidence>
<comment type="caution">
    <text evidence="1">The sequence shown here is derived from an EMBL/GenBank/DDBJ whole genome shotgun (WGS) entry which is preliminary data.</text>
</comment>
<dbReference type="AlphaFoldDB" id="A0ABD2Y9C9"/>
<organism evidence="1 2">
    <name type="scientific">Cinchona calisaya</name>
    <dbReference type="NCBI Taxonomy" id="153742"/>
    <lineage>
        <taxon>Eukaryota</taxon>
        <taxon>Viridiplantae</taxon>
        <taxon>Streptophyta</taxon>
        <taxon>Embryophyta</taxon>
        <taxon>Tracheophyta</taxon>
        <taxon>Spermatophyta</taxon>
        <taxon>Magnoliopsida</taxon>
        <taxon>eudicotyledons</taxon>
        <taxon>Gunneridae</taxon>
        <taxon>Pentapetalae</taxon>
        <taxon>asterids</taxon>
        <taxon>lamiids</taxon>
        <taxon>Gentianales</taxon>
        <taxon>Rubiaceae</taxon>
        <taxon>Cinchonoideae</taxon>
        <taxon>Cinchoneae</taxon>
        <taxon>Cinchona</taxon>
    </lineage>
</organism>
<sequence length="100" mass="11588">MVEPPNGSNERERWLKTHRSDCQHPVWPKINSNQIFGIGAVARNYDRKVEKVWALVENQKDDIDIEMAEAISLGIINAWDQAWENISIESENKNVIENIM</sequence>
<proteinExistence type="predicted"/>
<reference evidence="1 2" key="1">
    <citation type="submission" date="2024-11" db="EMBL/GenBank/DDBJ databases">
        <title>A near-complete genome assembly of Cinchona calisaya.</title>
        <authorList>
            <person name="Lian D.C."/>
            <person name="Zhao X.W."/>
            <person name="Wei L."/>
        </authorList>
    </citation>
    <scope>NUCLEOTIDE SEQUENCE [LARGE SCALE GENOMIC DNA]</scope>
    <source>
        <tissue evidence="1">Nenye</tissue>
    </source>
</reference>
<gene>
    <name evidence="1" type="ORF">ACH5RR_037466</name>
</gene>
<keyword evidence="2" id="KW-1185">Reference proteome</keyword>